<reference evidence="8 9" key="1">
    <citation type="submission" date="2019-09" db="EMBL/GenBank/DDBJ databases">
        <title>Complete genome sequence of Arachidicoccus sp. B3-10 isolated from apple orchard soil.</title>
        <authorList>
            <person name="Kim H.S."/>
            <person name="Han K.-I."/>
            <person name="Suh M.K."/>
            <person name="Lee K.C."/>
            <person name="Eom M.K."/>
            <person name="Kim J.-S."/>
            <person name="Kang S.W."/>
            <person name="Sin Y."/>
            <person name="Lee J.-S."/>
        </authorList>
    </citation>
    <scope>NUCLEOTIDE SEQUENCE [LARGE SCALE GENOMIC DNA]</scope>
    <source>
        <strain evidence="8 9">B3-10</strain>
    </source>
</reference>
<evidence type="ECO:0000259" key="6">
    <source>
        <dbReference type="Pfam" id="PF02601"/>
    </source>
</evidence>
<comment type="similarity">
    <text evidence="5">Belongs to the XseA family.</text>
</comment>
<dbReference type="GO" id="GO:0009318">
    <property type="term" value="C:exodeoxyribonuclease VII complex"/>
    <property type="evidence" value="ECO:0007669"/>
    <property type="project" value="UniProtKB-UniRule"/>
</dbReference>
<dbReference type="GO" id="GO:0006308">
    <property type="term" value="P:DNA catabolic process"/>
    <property type="evidence" value="ECO:0007669"/>
    <property type="project" value="UniProtKB-UniRule"/>
</dbReference>
<keyword evidence="4 5" id="KW-0269">Exonuclease</keyword>
<comment type="subcellular location">
    <subcellularLocation>
        <location evidence="5">Cytoplasm</location>
    </subcellularLocation>
</comment>
<accession>A0A5P2FYN0</accession>
<evidence type="ECO:0000313" key="8">
    <source>
        <dbReference type="EMBL" id="QES87488.1"/>
    </source>
</evidence>
<gene>
    <name evidence="8" type="primary">xseA</name>
    <name evidence="8" type="ORF">E0W69_002015</name>
</gene>
<evidence type="ECO:0000256" key="3">
    <source>
        <dbReference type="ARBA" id="ARBA00022801"/>
    </source>
</evidence>
<dbReference type="GO" id="GO:0003676">
    <property type="term" value="F:nucleic acid binding"/>
    <property type="evidence" value="ECO:0007669"/>
    <property type="project" value="InterPro"/>
</dbReference>
<name>A0A5P2FYN0_9BACT</name>
<dbReference type="Pfam" id="PF13742">
    <property type="entry name" value="tRNA_anti_2"/>
    <property type="match status" value="1"/>
</dbReference>
<feature type="domain" description="Exonuclease VII large subunit C-terminal" evidence="6">
    <location>
        <begin position="142"/>
        <end position="455"/>
    </location>
</feature>
<dbReference type="KEGG" id="arac:E0W69_002015"/>
<comment type="catalytic activity">
    <reaction evidence="5">
        <text>Exonucleolytic cleavage in either 5'- to 3'- or 3'- to 5'-direction to yield nucleoside 5'-phosphates.</text>
        <dbReference type="EC" id="3.1.11.6"/>
    </reaction>
</comment>
<keyword evidence="3 5" id="KW-0378">Hydrolase</keyword>
<dbReference type="PANTHER" id="PTHR30008">
    <property type="entry name" value="EXODEOXYRIBONUCLEASE 7 LARGE SUBUNIT"/>
    <property type="match status" value="1"/>
</dbReference>
<protein>
    <recommendedName>
        <fullName evidence="5">Exodeoxyribonuclease 7 large subunit</fullName>
        <ecNumber evidence="5">3.1.11.6</ecNumber>
    </recommendedName>
</protein>
<dbReference type="EMBL" id="CP044016">
    <property type="protein sequence ID" value="QES87488.1"/>
    <property type="molecule type" value="Genomic_DNA"/>
</dbReference>
<dbReference type="EC" id="3.1.11.6" evidence="5"/>
<evidence type="ECO:0000256" key="2">
    <source>
        <dbReference type="ARBA" id="ARBA00022722"/>
    </source>
</evidence>
<evidence type="ECO:0000256" key="5">
    <source>
        <dbReference type="RuleBase" id="RU004355"/>
    </source>
</evidence>
<dbReference type="CDD" id="cd04489">
    <property type="entry name" value="ExoVII_LU_OBF"/>
    <property type="match status" value="1"/>
</dbReference>
<dbReference type="PANTHER" id="PTHR30008:SF0">
    <property type="entry name" value="EXODEOXYRIBONUCLEASE 7 LARGE SUBUNIT"/>
    <property type="match status" value="1"/>
</dbReference>
<dbReference type="Pfam" id="PF02601">
    <property type="entry name" value="Exonuc_VII_L"/>
    <property type="match status" value="1"/>
</dbReference>
<keyword evidence="1" id="KW-0963">Cytoplasm</keyword>
<keyword evidence="9" id="KW-1185">Reference proteome</keyword>
<dbReference type="GO" id="GO:0008855">
    <property type="term" value="F:exodeoxyribonuclease VII activity"/>
    <property type="evidence" value="ECO:0007669"/>
    <property type="project" value="UniProtKB-UniRule"/>
</dbReference>
<dbReference type="RefSeq" id="WP_131328365.1">
    <property type="nucleotide sequence ID" value="NZ_CP044016.1"/>
</dbReference>
<dbReference type="NCBIfam" id="TIGR00237">
    <property type="entry name" value="xseA"/>
    <property type="match status" value="1"/>
</dbReference>
<evidence type="ECO:0000256" key="1">
    <source>
        <dbReference type="ARBA" id="ARBA00022490"/>
    </source>
</evidence>
<dbReference type="InterPro" id="IPR003753">
    <property type="entry name" value="Exonuc_VII_L"/>
</dbReference>
<proteinExistence type="inferred from homology"/>
<dbReference type="GO" id="GO:0005737">
    <property type="term" value="C:cytoplasm"/>
    <property type="evidence" value="ECO:0007669"/>
    <property type="project" value="UniProtKB-SubCell"/>
</dbReference>
<dbReference type="AlphaFoldDB" id="A0A5P2FYN0"/>
<evidence type="ECO:0000259" key="7">
    <source>
        <dbReference type="Pfam" id="PF13742"/>
    </source>
</evidence>
<dbReference type="InterPro" id="IPR025824">
    <property type="entry name" value="OB-fold_nuc-bd_dom"/>
</dbReference>
<evidence type="ECO:0000313" key="9">
    <source>
        <dbReference type="Proteomes" id="UP000292424"/>
    </source>
</evidence>
<keyword evidence="2 5" id="KW-0540">Nuclease</keyword>
<sequence>MAETIGDRKIFSLLDVNKSIRKTLVERYSSSFWVTAEMNKLNHYTHSGHAYPELVEKQDSKVVALMNAHLWKADYERINQKFLHVLQEPLKNGIKILFLASINYDPVYGMSLWIKDIDPSYSLGELEKEKKETMDRLVSEGLFDLNKQLPMPLLPKRIAVISVETSKGFADFLKVLNNNPFNYNFFHFLFPALLQGDRSVPSIIRALKEIYKVKEHFDIVAIIRGGGGDVGLSSYNNYKLSSAIARFPIPIITGIGHSTNETVSEIVSYKNAITPTELADWLIQIFHNFSVPLADYEKTIVTQASQLLKDYKSELSEYIRLFHSITKSSLTISENNIQINKEKLAILSQNIWKTVKNELNSVGKNYVFNAKKSLQTTQIYLKTASLNFTKVSSKLVQEETKKILIEEGKVKLLNPENVLKRGFTMTYLNEGNTLDVSHIKDGDTIVTQTNFGKIESIVNKINVKNGK</sequence>
<dbReference type="OrthoDB" id="9802795at2"/>
<feature type="domain" description="OB-fold nucleic acid binding" evidence="7">
    <location>
        <begin position="12"/>
        <end position="118"/>
    </location>
</feature>
<evidence type="ECO:0000256" key="4">
    <source>
        <dbReference type="ARBA" id="ARBA00022839"/>
    </source>
</evidence>
<organism evidence="8 9">
    <name type="scientific">Rhizosphaericola mali</name>
    <dbReference type="NCBI Taxonomy" id="2545455"/>
    <lineage>
        <taxon>Bacteria</taxon>
        <taxon>Pseudomonadati</taxon>
        <taxon>Bacteroidota</taxon>
        <taxon>Chitinophagia</taxon>
        <taxon>Chitinophagales</taxon>
        <taxon>Chitinophagaceae</taxon>
        <taxon>Rhizosphaericola</taxon>
    </lineage>
</organism>
<dbReference type="Proteomes" id="UP000292424">
    <property type="component" value="Chromosome"/>
</dbReference>
<dbReference type="InterPro" id="IPR020579">
    <property type="entry name" value="Exonuc_VII_lsu_C"/>
</dbReference>